<dbReference type="RefSeq" id="WP_258733962.1">
    <property type="nucleotide sequence ID" value="NZ_JANTHZ010000008.1"/>
</dbReference>
<reference evidence="6" key="1">
    <citation type="submission" date="2022-08" db="EMBL/GenBank/DDBJ databases">
        <authorList>
            <person name="Li F."/>
        </authorList>
    </citation>
    <scope>NUCLEOTIDE SEQUENCE</scope>
    <source>
        <strain evidence="6">MQZ15Z-1</strain>
    </source>
</reference>
<gene>
    <name evidence="6" type="ORF">NVS89_17000</name>
</gene>
<dbReference type="Gene3D" id="3.40.190.290">
    <property type="match status" value="1"/>
</dbReference>
<dbReference type="AlphaFoldDB" id="A0A9X2PKA1"/>
<evidence type="ECO:0000259" key="5">
    <source>
        <dbReference type="PROSITE" id="PS50931"/>
    </source>
</evidence>
<keyword evidence="7" id="KW-1185">Reference proteome</keyword>
<dbReference type="PANTHER" id="PTHR30537:SF1">
    <property type="entry name" value="HTH-TYPE TRANSCRIPTIONAL REGULATOR PGRR"/>
    <property type="match status" value="1"/>
</dbReference>
<dbReference type="Proteomes" id="UP001151088">
    <property type="component" value="Unassembled WGS sequence"/>
</dbReference>
<evidence type="ECO:0000256" key="2">
    <source>
        <dbReference type="ARBA" id="ARBA00023015"/>
    </source>
</evidence>
<dbReference type="PANTHER" id="PTHR30537">
    <property type="entry name" value="HTH-TYPE TRANSCRIPTIONAL REGULATOR"/>
    <property type="match status" value="1"/>
</dbReference>
<dbReference type="InterPro" id="IPR036388">
    <property type="entry name" value="WH-like_DNA-bd_sf"/>
</dbReference>
<dbReference type="Pfam" id="PF00126">
    <property type="entry name" value="HTH_1"/>
    <property type="match status" value="1"/>
</dbReference>
<accession>A0A9X2PKA1</accession>
<proteinExistence type="inferred from homology"/>
<dbReference type="SUPFAM" id="SSF46785">
    <property type="entry name" value="Winged helix' DNA-binding domain"/>
    <property type="match status" value="1"/>
</dbReference>
<dbReference type="GO" id="GO:0006351">
    <property type="term" value="P:DNA-templated transcription"/>
    <property type="evidence" value="ECO:0007669"/>
    <property type="project" value="TreeGrafter"/>
</dbReference>
<dbReference type="InterPro" id="IPR005119">
    <property type="entry name" value="LysR_subst-bd"/>
</dbReference>
<comment type="similarity">
    <text evidence="1">Belongs to the LysR transcriptional regulatory family.</text>
</comment>
<dbReference type="Gene3D" id="1.10.10.10">
    <property type="entry name" value="Winged helix-like DNA-binding domain superfamily/Winged helix DNA-binding domain"/>
    <property type="match status" value="1"/>
</dbReference>
<comment type="caution">
    <text evidence="6">The sequence shown here is derived from an EMBL/GenBank/DDBJ whole genome shotgun (WGS) entry which is preliminary data.</text>
</comment>
<dbReference type="FunFam" id="1.10.10.10:FF:000001">
    <property type="entry name" value="LysR family transcriptional regulator"/>
    <property type="match status" value="1"/>
</dbReference>
<dbReference type="CDD" id="cd08474">
    <property type="entry name" value="PBP2_CrgA_like_5"/>
    <property type="match status" value="1"/>
</dbReference>
<name>A0A9X2PKA1_9HYPH</name>
<dbReference type="SUPFAM" id="SSF53850">
    <property type="entry name" value="Periplasmic binding protein-like II"/>
    <property type="match status" value="1"/>
</dbReference>
<evidence type="ECO:0000256" key="1">
    <source>
        <dbReference type="ARBA" id="ARBA00009437"/>
    </source>
</evidence>
<dbReference type="InterPro" id="IPR058163">
    <property type="entry name" value="LysR-type_TF_proteobact-type"/>
</dbReference>
<protein>
    <submittedName>
        <fullName evidence="6">LysR family transcriptional regulator</fullName>
    </submittedName>
</protein>
<sequence length="306" mass="33397">MRKTGLFELKAVAAVAAHRSFRAAAIELDTSPSALSHAVSALEARMGVRLFHRTTRSVALSEAGMRFLTRLGPALGEIGQAFEDARSSHESPSGTLRINVSEGAAQQIFTPVMLAFLGRYPQMRLDLLSEERLVDIVADGFDAGIRLIDSVPQDMIAVPVGPVQSMAAVATPAYLAAHGTPHVPTDLSGHECIRLRLPSGKLYRWEFGRHGEEMELDVEGRLTLSSHTLGIEAALAGFGIAYASEWFVREHLASGRLVRVLEDWTPPYDGLALYYPGHRLVPAGLRALVELVRESQHWRRAEMAAS</sequence>
<evidence type="ECO:0000313" key="6">
    <source>
        <dbReference type="EMBL" id="MCS0496802.1"/>
    </source>
</evidence>
<organism evidence="6 7">
    <name type="scientific">Ancylobacter mangrovi</name>
    <dbReference type="NCBI Taxonomy" id="2972472"/>
    <lineage>
        <taxon>Bacteria</taxon>
        <taxon>Pseudomonadati</taxon>
        <taxon>Pseudomonadota</taxon>
        <taxon>Alphaproteobacteria</taxon>
        <taxon>Hyphomicrobiales</taxon>
        <taxon>Xanthobacteraceae</taxon>
        <taxon>Ancylobacter</taxon>
    </lineage>
</organism>
<dbReference type="PROSITE" id="PS50931">
    <property type="entry name" value="HTH_LYSR"/>
    <property type="match status" value="1"/>
</dbReference>
<evidence type="ECO:0000256" key="3">
    <source>
        <dbReference type="ARBA" id="ARBA00023125"/>
    </source>
</evidence>
<evidence type="ECO:0000256" key="4">
    <source>
        <dbReference type="ARBA" id="ARBA00023163"/>
    </source>
</evidence>
<keyword evidence="3" id="KW-0238">DNA-binding</keyword>
<dbReference type="EMBL" id="JANTHZ010000008">
    <property type="protein sequence ID" value="MCS0496802.1"/>
    <property type="molecule type" value="Genomic_DNA"/>
</dbReference>
<dbReference type="InterPro" id="IPR036390">
    <property type="entry name" value="WH_DNA-bd_sf"/>
</dbReference>
<dbReference type="GO" id="GO:0003700">
    <property type="term" value="F:DNA-binding transcription factor activity"/>
    <property type="evidence" value="ECO:0007669"/>
    <property type="project" value="InterPro"/>
</dbReference>
<dbReference type="GO" id="GO:0043565">
    <property type="term" value="F:sequence-specific DNA binding"/>
    <property type="evidence" value="ECO:0007669"/>
    <property type="project" value="TreeGrafter"/>
</dbReference>
<keyword evidence="2" id="KW-0805">Transcription regulation</keyword>
<dbReference type="InterPro" id="IPR000847">
    <property type="entry name" value="LysR_HTH_N"/>
</dbReference>
<dbReference type="Pfam" id="PF03466">
    <property type="entry name" value="LysR_substrate"/>
    <property type="match status" value="1"/>
</dbReference>
<feature type="domain" description="HTH lysR-type" evidence="5">
    <location>
        <begin position="9"/>
        <end position="61"/>
    </location>
</feature>
<keyword evidence="4" id="KW-0804">Transcription</keyword>
<evidence type="ECO:0000313" key="7">
    <source>
        <dbReference type="Proteomes" id="UP001151088"/>
    </source>
</evidence>